<feature type="compositionally biased region" description="Acidic residues" evidence="1">
    <location>
        <begin position="27"/>
        <end position="41"/>
    </location>
</feature>
<sequence>MPFDSERADAIDMRNPTLALGKRKIAEEEEEEEEEDEEEEEREIRELEREVGDLGRRILDYRRTIPDRLLEALSASLVAQRPLLPPQSGSGSFPSDLSLAPDIGGNRTTEDRTPSGLSNGALLAEGDLATLENLQAFRAKAASNIAVMPIILQRMNECITRIDKLEKCDVNIHSVFKIKVRMKADLNPNVLQASGGIVGALSMASFLLLVPSLCGHFTFTFRDDHIAFCDSGSC</sequence>
<feature type="region of interest" description="Disordered" evidence="1">
    <location>
        <begin position="1"/>
        <end position="44"/>
    </location>
</feature>
<dbReference type="AlphaFoldDB" id="A0A6V7QNR0"/>
<feature type="compositionally biased region" description="Basic and acidic residues" evidence="1">
    <location>
        <begin position="1"/>
        <end position="12"/>
    </location>
</feature>
<accession>A0A6V7QNR0</accession>
<dbReference type="PANTHER" id="PTHR36045">
    <property type="entry name" value="OS04G0558500 PROTEIN"/>
    <property type="match status" value="1"/>
</dbReference>
<organism evidence="2">
    <name type="scientific">Ananas comosus var. bracteatus</name>
    <name type="common">red pineapple</name>
    <dbReference type="NCBI Taxonomy" id="296719"/>
    <lineage>
        <taxon>Eukaryota</taxon>
        <taxon>Viridiplantae</taxon>
        <taxon>Streptophyta</taxon>
        <taxon>Embryophyta</taxon>
        <taxon>Tracheophyta</taxon>
        <taxon>Spermatophyta</taxon>
        <taxon>Magnoliopsida</taxon>
        <taxon>Liliopsida</taxon>
        <taxon>Poales</taxon>
        <taxon>Bromeliaceae</taxon>
        <taxon>Bromelioideae</taxon>
        <taxon>Ananas</taxon>
    </lineage>
</organism>
<dbReference type="EMBL" id="LR862137">
    <property type="protein sequence ID" value="CAD1844840.1"/>
    <property type="molecule type" value="Genomic_DNA"/>
</dbReference>
<dbReference type="PANTHER" id="PTHR36045:SF2">
    <property type="entry name" value="OS04G0558500 PROTEIN"/>
    <property type="match status" value="1"/>
</dbReference>
<name>A0A6V7QNR0_ANACO</name>
<evidence type="ECO:0000256" key="1">
    <source>
        <dbReference type="SAM" id="MobiDB-lite"/>
    </source>
</evidence>
<protein>
    <submittedName>
        <fullName evidence="2">Uncharacterized protein</fullName>
    </submittedName>
</protein>
<reference evidence="2" key="1">
    <citation type="submission" date="2020-07" db="EMBL/GenBank/DDBJ databases">
        <authorList>
            <person name="Lin J."/>
        </authorList>
    </citation>
    <scope>NUCLEOTIDE SEQUENCE</scope>
</reference>
<proteinExistence type="predicted"/>
<evidence type="ECO:0000313" key="2">
    <source>
        <dbReference type="EMBL" id="CAD1844840.1"/>
    </source>
</evidence>
<gene>
    <name evidence="2" type="ORF">CB5_LOCUS28051</name>
</gene>
<feature type="region of interest" description="Disordered" evidence="1">
    <location>
        <begin position="85"/>
        <end position="117"/>
    </location>
</feature>